<keyword evidence="3" id="KW-0695">RNA-directed DNA polymerase</keyword>
<comment type="caution">
    <text evidence="3">The sequence shown here is derived from an EMBL/GenBank/DDBJ whole genome shotgun (WGS) entry which is preliminary data.</text>
</comment>
<organism evidence="3 4">
    <name type="scientific">Ditylenchus destructor</name>
    <dbReference type="NCBI Taxonomy" id="166010"/>
    <lineage>
        <taxon>Eukaryota</taxon>
        <taxon>Metazoa</taxon>
        <taxon>Ecdysozoa</taxon>
        <taxon>Nematoda</taxon>
        <taxon>Chromadorea</taxon>
        <taxon>Rhabditida</taxon>
        <taxon>Tylenchina</taxon>
        <taxon>Tylenchomorpha</taxon>
        <taxon>Sphaerularioidea</taxon>
        <taxon>Anguinidae</taxon>
        <taxon>Anguininae</taxon>
        <taxon>Ditylenchus</taxon>
    </lineage>
</organism>
<dbReference type="PANTHER" id="PTHR47027">
    <property type="entry name" value="REVERSE TRANSCRIPTASE DOMAIN-CONTAINING PROTEIN"/>
    <property type="match status" value="1"/>
</dbReference>
<evidence type="ECO:0000313" key="4">
    <source>
        <dbReference type="Proteomes" id="UP001201812"/>
    </source>
</evidence>
<protein>
    <submittedName>
        <fullName evidence="3">Reverse transcriptase (RNA-dependent DNA polymerase) domain-containing protein</fullName>
    </submittedName>
</protein>
<dbReference type="PANTHER" id="PTHR47027:SF20">
    <property type="entry name" value="REVERSE TRANSCRIPTASE-LIKE PROTEIN WITH RNA-DIRECTED DNA POLYMERASE DOMAIN"/>
    <property type="match status" value="1"/>
</dbReference>
<dbReference type="Pfam" id="PF00078">
    <property type="entry name" value="RVT_1"/>
    <property type="match status" value="1"/>
</dbReference>
<keyword evidence="3" id="KW-0548">Nucleotidyltransferase</keyword>
<reference evidence="3" key="1">
    <citation type="submission" date="2022-01" db="EMBL/GenBank/DDBJ databases">
        <title>Genome Sequence Resource for Two Populations of Ditylenchus destructor, the Migratory Endoparasitic Phytonematode.</title>
        <authorList>
            <person name="Zhang H."/>
            <person name="Lin R."/>
            <person name="Xie B."/>
        </authorList>
    </citation>
    <scope>NUCLEOTIDE SEQUENCE</scope>
    <source>
        <strain evidence="3">BazhouSP</strain>
    </source>
</reference>
<dbReference type="EMBL" id="JAKKPZ010000054">
    <property type="protein sequence ID" value="KAI1705665.1"/>
    <property type="molecule type" value="Genomic_DNA"/>
</dbReference>
<dbReference type="Proteomes" id="UP001201812">
    <property type="component" value="Unassembled WGS sequence"/>
</dbReference>
<keyword evidence="4" id="KW-1185">Reference proteome</keyword>
<sequence length="167" mass="19434">MDQSNEKLAKETRGTYRTHYSDATRHSKDEHGNKRSITTTNREIQGDTISPKLFTATLERIFGKLNWEQSKNAGIEIQGNRLTLLRFADDIVLTGKTMKDVQRRLEDLARESTKVDLDVIRKMRAPHYQKLERKMRVTMRIQKKHVSISKVKQALEKPIVTQQSIMI</sequence>
<evidence type="ECO:0000313" key="3">
    <source>
        <dbReference type="EMBL" id="KAI1705665.1"/>
    </source>
</evidence>
<feature type="region of interest" description="Disordered" evidence="1">
    <location>
        <begin position="1"/>
        <end position="44"/>
    </location>
</feature>
<keyword evidence="3" id="KW-0808">Transferase</keyword>
<name>A0AAD4MTU8_9BILA</name>
<evidence type="ECO:0000256" key="1">
    <source>
        <dbReference type="SAM" id="MobiDB-lite"/>
    </source>
</evidence>
<dbReference type="InterPro" id="IPR000477">
    <property type="entry name" value="RT_dom"/>
</dbReference>
<dbReference type="GO" id="GO:0003964">
    <property type="term" value="F:RNA-directed DNA polymerase activity"/>
    <property type="evidence" value="ECO:0007669"/>
    <property type="project" value="UniProtKB-KW"/>
</dbReference>
<accession>A0AAD4MTU8</accession>
<gene>
    <name evidence="3" type="ORF">DdX_13459</name>
</gene>
<feature type="compositionally biased region" description="Basic and acidic residues" evidence="1">
    <location>
        <begin position="1"/>
        <end position="33"/>
    </location>
</feature>
<dbReference type="AlphaFoldDB" id="A0AAD4MTU8"/>
<proteinExistence type="predicted"/>
<evidence type="ECO:0000259" key="2">
    <source>
        <dbReference type="Pfam" id="PF00078"/>
    </source>
</evidence>
<feature type="domain" description="Reverse transcriptase" evidence="2">
    <location>
        <begin position="31"/>
        <end position="118"/>
    </location>
</feature>